<protein>
    <recommendedName>
        <fullName evidence="3">Beta-2-glycoprotein 1</fullName>
    </recommendedName>
    <alternativeName>
        <fullName evidence="11">Apolipoprotein H</fullName>
    </alternativeName>
    <alternativeName>
        <fullName evidence="12">Beta-2-glycoprotein I</fullName>
    </alternativeName>
</protein>
<comment type="caution">
    <text evidence="13">Lacks conserved residue(s) required for the propagation of feature annotation.</text>
</comment>
<evidence type="ECO:0000256" key="6">
    <source>
        <dbReference type="ARBA" id="ARBA00022674"/>
    </source>
</evidence>
<evidence type="ECO:0000256" key="3">
    <source>
        <dbReference type="ARBA" id="ARBA00020104"/>
    </source>
</evidence>
<comment type="function">
    <text evidence="1">Binds to various kinds of negatively charged substances such as heparin, phospholipids, and dextran sulfate. May prevent activation of the intrinsic blood coagulation cascade by binding to phospholipids on the surface of damaged cells.</text>
</comment>
<feature type="domain" description="Sushi" evidence="14">
    <location>
        <begin position="182"/>
        <end position="239"/>
    </location>
</feature>
<keyword evidence="4" id="KW-0964">Secreted</keyword>
<dbReference type="PROSITE" id="PS51390">
    <property type="entry name" value="WAP"/>
    <property type="match status" value="1"/>
</dbReference>
<sequence length="391" mass="43403">MCAPLFYPPPPTFPPTQNTLPSLYPFHNHSCQQGTMDCTLLFISFWALIGSFTFQANAEQTESCPERILGNERRRNCPKSCKQDKDCPNKRQCLCDGQCGLSCVAPGRTCPWPLPPSPNSVALLLSPAPSFSALLEIRCQPGFKMANGLEAAIRRCQGDRQWSGEDPVCSAETDAAPTTAPISCPLPEEAVSGFTLEGSTAVGSSVQYSCQPGFVLVGERENFCQEDQTWQYPHPICQRVFCPPPKEVDQGYLVAVQRQEYEVGEAIYYLCKKTFQLDGPNRVNCQSDGTWSTIPSCRARCTVPAQRSRVIVGGVKLWPYDIPEGVVPHGQNVTFYCKHPDQHCSFTAEQTCFDGQLTAPPCYLEPTWLQFKLFPHRLVSEIPQCEPSESQ</sequence>
<accession>A0A9D3T6S9</accession>
<keyword evidence="8" id="KW-0677">Repeat</keyword>
<dbReference type="InterPro" id="IPR015104">
    <property type="entry name" value="Sushi_2"/>
</dbReference>
<dbReference type="CDD" id="cd00033">
    <property type="entry name" value="CCP"/>
    <property type="match status" value="3"/>
</dbReference>
<dbReference type="EMBL" id="JAFDVH010000010">
    <property type="protein sequence ID" value="KAG7469279.1"/>
    <property type="molecule type" value="Genomic_DNA"/>
</dbReference>
<dbReference type="GO" id="GO:0030414">
    <property type="term" value="F:peptidase inhibitor activity"/>
    <property type="evidence" value="ECO:0007669"/>
    <property type="project" value="InterPro"/>
</dbReference>
<dbReference type="Pfam" id="PF00084">
    <property type="entry name" value="Sushi"/>
    <property type="match status" value="3"/>
</dbReference>
<evidence type="ECO:0000259" key="14">
    <source>
        <dbReference type="PROSITE" id="PS50923"/>
    </source>
</evidence>
<dbReference type="Proteomes" id="UP001046870">
    <property type="component" value="Chromosome 10"/>
</dbReference>
<evidence type="ECO:0000256" key="12">
    <source>
        <dbReference type="ARBA" id="ARBA00033414"/>
    </source>
</evidence>
<feature type="domain" description="Sushi" evidence="14">
    <location>
        <begin position="240"/>
        <end position="299"/>
    </location>
</feature>
<feature type="domain" description="Sushi" evidence="14">
    <location>
        <begin position="108"/>
        <end position="171"/>
    </location>
</feature>
<evidence type="ECO:0000313" key="16">
    <source>
        <dbReference type="EMBL" id="KAG7469279.1"/>
    </source>
</evidence>
<reference evidence="16" key="1">
    <citation type="submission" date="2021-01" db="EMBL/GenBank/DDBJ databases">
        <authorList>
            <person name="Zahm M."/>
            <person name="Roques C."/>
            <person name="Cabau C."/>
            <person name="Klopp C."/>
            <person name="Donnadieu C."/>
            <person name="Jouanno E."/>
            <person name="Lampietro C."/>
            <person name="Louis A."/>
            <person name="Herpin A."/>
            <person name="Echchiki A."/>
            <person name="Berthelot C."/>
            <person name="Parey E."/>
            <person name="Roest-Crollius H."/>
            <person name="Braasch I."/>
            <person name="Postlethwait J."/>
            <person name="Bobe J."/>
            <person name="Montfort J."/>
            <person name="Bouchez O."/>
            <person name="Begum T."/>
            <person name="Mejri S."/>
            <person name="Adams A."/>
            <person name="Chen W.-J."/>
            <person name="Guiguen Y."/>
        </authorList>
    </citation>
    <scope>NUCLEOTIDE SEQUENCE</scope>
    <source>
        <strain evidence="16">YG-15Mar2019-1</strain>
        <tissue evidence="16">Brain</tissue>
    </source>
</reference>
<evidence type="ECO:0000256" key="11">
    <source>
        <dbReference type="ARBA" id="ARBA00029855"/>
    </source>
</evidence>
<name>A0A9D3T6S9_MEGAT</name>
<keyword evidence="7" id="KW-0732">Signal</keyword>
<feature type="disulfide bond" evidence="13">
    <location>
        <begin position="242"/>
        <end position="285"/>
    </location>
</feature>
<keyword evidence="5 13" id="KW-0768">Sushi</keyword>
<dbReference type="PANTHER" id="PTHR19325:SF502">
    <property type="entry name" value="BETA-2-GLYCOPROTEIN 1"/>
    <property type="match status" value="1"/>
</dbReference>
<evidence type="ECO:0000256" key="5">
    <source>
        <dbReference type="ARBA" id="ARBA00022659"/>
    </source>
</evidence>
<gene>
    <name evidence="16" type="ORF">MATL_G00127400</name>
</gene>
<dbReference type="InterPro" id="IPR050350">
    <property type="entry name" value="Compl-Cell_Adhes-Reg"/>
</dbReference>
<dbReference type="SMART" id="SM00032">
    <property type="entry name" value="CCP"/>
    <property type="match status" value="3"/>
</dbReference>
<keyword evidence="17" id="KW-1185">Reference proteome</keyword>
<evidence type="ECO:0000256" key="7">
    <source>
        <dbReference type="ARBA" id="ARBA00022729"/>
    </source>
</evidence>
<dbReference type="Gene3D" id="2.10.70.10">
    <property type="entry name" value="Complement Module, domain 1"/>
    <property type="match status" value="4"/>
</dbReference>
<evidence type="ECO:0000256" key="1">
    <source>
        <dbReference type="ARBA" id="ARBA00003651"/>
    </source>
</evidence>
<evidence type="ECO:0000256" key="4">
    <source>
        <dbReference type="ARBA" id="ARBA00022525"/>
    </source>
</evidence>
<evidence type="ECO:0000256" key="13">
    <source>
        <dbReference type="PROSITE-ProRule" id="PRU00302"/>
    </source>
</evidence>
<dbReference type="InterPro" id="IPR035976">
    <property type="entry name" value="Sushi/SCR/CCP_sf"/>
</dbReference>
<comment type="subcellular location">
    <subcellularLocation>
        <location evidence="2">Secreted</location>
    </subcellularLocation>
</comment>
<keyword evidence="9 13" id="KW-1015">Disulfide bond</keyword>
<comment type="caution">
    <text evidence="16">The sequence shown here is derived from an EMBL/GenBank/DDBJ whole genome shotgun (WGS) entry which is preliminary data.</text>
</comment>
<dbReference type="GO" id="GO:0008201">
    <property type="term" value="F:heparin binding"/>
    <property type="evidence" value="ECO:0007669"/>
    <property type="project" value="UniProtKB-KW"/>
</dbReference>
<proteinExistence type="predicted"/>
<dbReference type="Pfam" id="PF09014">
    <property type="entry name" value="Sushi_2"/>
    <property type="match status" value="1"/>
</dbReference>
<dbReference type="SUPFAM" id="SSF57535">
    <property type="entry name" value="Complement control module/SCR domain"/>
    <property type="match status" value="4"/>
</dbReference>
<keyword evidence="10" id="KW-0325">Glycoprotein</keyword>
<dbReference type="AlphaFoldDB" id="A0A9D3T6S9"/>
<dbReference type="Pfam" id="PF00095">
    <property type="entry name" value="WAP"/>
    <property type="match status" value="1"/>
</dbReference>
<feature type="domain" description="WAP" evidence="15">
    <location>
        <begin position="57"/>
        <end position="107"/>
    </location>
</feature>
<feature type="disulfide bond" evidence="13">
    <location>
        <begin position="210"/>
        <end position="237"/>
    </location>
</feature>
<dbReference type="PROSITE" id="PS50923">
    <property type="entry name" value="SUSHI"/>
    <property type="match status" value="3"/>
</dbReference>
<dbReference type="PANTHER" id="PTHR19325">
    <property type="entry name" value="COMPLEMENT COMPONENT-RELATED SUSHI DOMAIN-CONTAINING"/>
    <property type="match status" value="1"/>
</dbReference>
<evidence type="ECO:0000256" key="9">
    <source>
        <dbReference type="ARBA" id="ARBA00023157"/>
    </source>
</evidence>
<dbReference type="InterPro" id="IPR000436">
    <property type="entry name" value="Sushi_SCR_CCP_dom"/>
</dbReference>
<evidence type="ECO:0000256" key="2">
    <source>
        <dbReference type="ARBA" id="ARBA00004613"/>
    </source>
</evidence>
<evidence type="ECO:0000256" key="10">
    <source>
        <dbReference type="ARBA" id="ARBA00023180"/>
    </source>
</evidence>
<evidence type="ECO:0000313" key="17">
    <source>
        <dbReference type="Proteomes" id="UP001046870"/>
    </source>
</evidence>
<dbReference type="GO" id="GO:0005576">
    <property type="term" value="C:extracellular region"/>
    <property type="evidence" value="ECO:0007669"/>
    <property type="project" value="UniProtKB-SubCell"/>
</dbReference>
<organism evidence="16 17">
    <name type="scientific">Megalops atlanticus</name>
    <name type="common">Tarpon</name>
    <name type="synonym">Clupea gigantea</name>
    <dbReference type="NCBI Taxonomy" id="7932"/>
    <lineage>
        <taxon>Eukaryota</taxon>
        <taxon>Metazoa</taxon>
        <taxon>Chordata</taxon>
        <taxon>Craniata</taxon>
        <taxon>Vertebrata</taxon>
        <taxon>Euteleostomi</taxon>
        <taxon>Actinopterygii</taxon>
        <taxon>Neopterygii</taxon>
        <taxon>Teleostei</taxon>
        <taxon>Elopiformes</taxon>
        <taxon>Megalopidae</taxon>
        <taxon>Megalops</taxon>
    </lineage>
</organism>
<keyword evidence="6" id="KW-0358">Heparin-binding</keyword>
<evidence type="ECO:0000256" key="8">
    <source>
        <dbReference type="ARBA" id="ARBA00022737"/>
    </source>
</evidence>
<evidence type="ECO:0000259" key="15">
    <source>
        <dbReference type="PROSITE" id="PS51390"/>
    </source>
</evidence>
<dbReference type="InterPro" id="IPR008197">
    <property type="entry name" value="WAP_dom"/>
</dbReference>
<dbReference type="OrthoDB" id="6103690at2759"/>